<name>A0A023C1D9_9FLAO</name>
<dbReference type="InterPro" id="IPR019734">
    <property type="entry name" value="TPR_rpt"/>
</dbReference>
<feature type="repeat" description="TPR" evidence="6">
    <location>
        <begin position="136"/>
        <end position="169"/>
    </location>
</feature>
<dbReference type="Gene3D" id="3.30.565.10">
    <property type="entry name" value="Histidine kinase-like ATPase, C-terminal domain"/>
    <property type="match status" value="1"/>
</dbReference>
<dbReference type="PANTHER" id="PTHR24421">
    <property type="entry name" value="NITRATE/NITRITE SENSOR PROTEIN NARX-RELATED"/>
    <property type="match status" value="1"/>
</dbReference>
<keyword evidence="6" id="KW-0802">TPR repeat</keyword>
<evidence type="ECO:0000256" key="4">
    <source>
        <dbReference type="ARBA" id="ARBA00022777"/>
    </source>
</evidence>
<dbReference type="AlphaFoldDB" id="A0A023C1D9"/>
<dbReference type="Proteomes" id="UP000023541">
    <property type="component" value="Unassembled WGS sequence"/>
</dbReference>
<keyword evidence="5" id="KW-0902">Two-component regulatory system</keyword>
<dbReference type="InterPro" id="IPR011990">
    <property type="entry name" value="TPR-like_helical_dom_sf"/>
</dbReference>
<dbReference type="PANTHER" id="PTHR24421:SF10">
    <property type="entry name" value="NITRATE_NITRITE SENSOR PROTEIN NARQ"/>
    <property type="match status" value="1"/>
</dbReference>
<evidence type="ECO:0000313" key="10">
    <source>
        <dbReference type="Proteomes" id="UP000023541"/>
    </source>
</evidence>
<dbReference type="GO" id="GO:0000160">
    <property type="term" value="P:phosphorelay signal transduction system"/>
    <property type="evidence" value="ECO:0007669"/>
    <property type="project" value="UniProtKB-KW"/>
</dbReference>
<keyword evidence="7" id="KW-0472">Membrane</keyword>
<evidence type="ECO:0000256" key="2">
    <source>
        <dbReference type="ARBA" id="ARBA00012438"/>
    </source>
</evidence>
<sequence>MCSHAQKTDRSDLDKLSKKISQFGKLKIIDSALFYSNELLSKSKAIQDTSYELKAYNDLAKYYKLINSQFQSVKYYTKAKELYLIIGDTNTAIKKLRRIAIAQNSLGDYNSSENMAIEGLKLTIGLPDSLALKQKLGLYNSLGIATKRLKNYDDAIIWYNRALKISIDSLKVITLKNNIAVINIQQKKFQLVIDSLSKLVKLPILEKDIKVKLRVMDNLGFAKSKLNYPEAEKELLQVLRIRQKIKDISGQFSSTIHLVKHYQDNKQNRTAIYYAKNAYEIATKMGWATSKVEALSYLIDLKKNPKNEAIEYKNLTDSITTARQQAKNQFAKIKYETDQYREENLKIKEQNAQQQVVLQKQKNQRIVLISLISLLSIGIGFVFYYWKQRNKIERIQERHTTEKRISKKLHDEVGNDIFYLATQLQQDPGFTTDPDKLKILKGFDSVYHKVRDISRDHTVETGEEYGDEVLSLLNSYGSQTTKVVTNTLDADFWSSVSAYKKGELYWVLKELLTNMKKHSKASFVSVQFLKEKQRLIVTYVDNGIGITDKHLISKNGLRNVENRMKDIKGTIIFESEPKQGFKAKIVFTS</sequence>
<comment type="caution">
    <text evidence="9">The sequence shown here is derived from an EMBL/GenBank/DDBJ whole genome shotgun (WGS) entry which is preliminary data.</text>
</comment>
<dbReference type="eggNOG" id="COG4585">
    <property type="taxonomic scope" value="Bacteria"/>
</dbReference>
<keyword evidence="4" id="KW-0418">Kinase</keyword>
<dbReference type="CDD" id="cd16917">
    <property type="entry name" value="HATPase_UhpB-NarQ-NarX-like"/>
    <property type="match status" value="1"/>
</dbReference>
<dbReference type="Gene3D" id="1.25.40.10">
    <property type="entry name" value="Tetratricopeptide repeat domain"/>
    <property type="match status" value="2"/>
</dbReference>
<reference evidence="9 10" key="1">
    <citation type="submission" date="2014-04" db="EMBL/GenBank/DDBJ databases">
        <title>Aquimarina sp. 22II-S11-z7 Genome Sequencing.</title>
        <authorList>
            <person name="Lai Q."/>
        </authorList>
    </citation>
    <scope>NUCLEOTIDE SEQUENCE [LARGE SCALE GENOMIC DNA]</scope>
    <source>
        <strain evidence="9 10">22II-S11-z7</strain>
    </source>
</reference>
<dbReference type="GO" id="GO:0004673">
    <property type="term" value="F:protein histidine kinase activity"/>
    <property type="evidence" value="ECO:0007669"/>
    <property type="project" value="UniProtKB-EC"/>
</dbReference>
<dbReference type="SUPFAM" id="SSF55874">
    <property type="entry name" value="ATPase domain of HSP90 chaperone/DNA topoisomerase II/histidine kinase"/>
    <property type="match status" value="1"/>
</dbReference>
<evidence type="ECO:0000256" key="7">
    <source>
        <dbReference type="SAM" id="Phobius"/>
    </source>
</evidence>
<feature type="transmembrane region" description="Helical" evidence="7">
    <location>
        <begin position="366"/>
        <end position="386"/>
    </location>
</feature>
<dbReference type="STRING" id="1317122.ATO12_02935"/>
<evidence type="ECO:0000256" key="6">
    <source>
        <dbReference type="PROSITE-ProRule" id="PRU00339"/>
    </source>
</evidence>
<dbReference type="PROSITE" id="PS50005">
    <property type="entry name" value="TPR"/>
    <property type="match status" value="1"/>
</dbReference>
<evidence type="ECO:0000256" key="1">
    <source>
        <dbReference type="ARBA" id="ARBA00000085"/>
    </source>
</evidence>
<feature type="domain" description="Histidine kinase/HSP90-like ATPase" evidence="8">
    <location>
        <begin position="503"/>
        <end position="585"/>
    </location>
</feature>
<dbReference type="InterPro" id="IPR003594">
    <property type="entry name" value="HATPase_dom"/>
</dbReference>
<keyword evidence="3" id="KW-0808">Transferase</keyword>
<organism evidence="9 10">
    <name type="scientific">Aquimarina atlantica</name>
    <dbReference type="NCBI Taxonomy" id="1317122"/>
    <lineage>
        <taxon>Bacteria</taxon>
        <taxon>Pseudomonadati</taxon>
        <taxon>Bacteroidota</taxon>
        <taxon>Flavobacteriia</taxon>
        <taxon>Flavobacteriales</taxon>
        <taxon>Flavobacteriaceae</taxon>
        <taxon>Aquimarina</taxon>
    </lineage>
</organism>
<dbReference type="EMBL" id="AQRA01000001">
    <property type="protein sequence ID" value="EZH75758.1"/>
    <property type="molecule type" value="Genomic_DNA"/>
</dbReference>
<keyword evidence="7" id="KW-0812">Transmembrane</keyword>
<protein>
    <recommendedName>
        <fullName evidence="2">histidine kinase</fullName>
        <ecNumber evidence="2">2.7.13.3</ecNumber>
    </recommendedName>
</protein>
<dbReference type="Pfam" id="PF02518">
    <property type="entry name" value="HATPase_c"/>
    <property type="match status" value="1"/>
</dbReference>
<dbReference type="InterPro" id="IPR036890">
    <property type="entry name" value="HATPase_C_sf"/>
</dbReference>
<dbReference type="InterPro" id="IPR050482">
    <property type="entry name" value="Sensor_HK_TwoCompSys"/>
</dbReference>
<evidence type="ECO:0000313" key="9">
    <source>
        <dbReference type="EMBL" id="EZH75758.1"/>
    </source>
</evidence>
<keyword evidence="7" id="KW-1133">Transmembrane helix</keyword>
<dbReference type="EC" id="2.7.13.3" evidence="2"/>
<keyword evidence="10" id="KW-1185">Reference proteome</keyword>
<evidence type="ECO:0000256" key="3">
    <source>
        <dbReference type="ARBA" id="ARBA00022679"/>
    </source>
</evidence>
<gene>
    <name evidence="9" type="ORF">ATO12_02935</name>
</gene>
<accession>A0A023C1D9</accession>
<evidence type="ECO:0000256" key="5">
    <source>
        <dbReference type="ARBA" id="ARBA00023012"/>
    </source>
</evidence>
<dbReference type="SUPFAM" id="SSF48452">
    <property type="entry name" value="TPR-like"/>
    <property type="match status" value="2"/>
</dbReference>
<evidence type="ECO:0000259" key="8">
    <source>
        <dbReference type="Pfam" id="PF02518"/>
    </source>
</evidence>
<comment type="catalytic activity">
    <reaction evidence="1">
        <text>ATP + protein L-histidine = ADP + protein N-phospho-L-histidine.</text>
        <dbReference type="EC" id="2.7.13.3"/>
    </reaction>
</comment>
<proteinExistence type="predicted"/>